<evidence type="ECO:0000256" key="7">
    <source>
        <dbReference type="SAM" id="Phobius"/>
    </source>
</evidence>
<dbReference type="InterPro" id="IPR051791">
    <property type="entry name" value="Pra-immunoreactive"/>
</dbReference>
<evidence type="ECO:0000256" key="5">
    <source>
        <dbReference type="ARBA" id="ARBA00023136"/>
    </source>
</evidence>
<feature type="compositionally biased region" description="Low complexity" evidence="6">
    <location>
        <begin position="14"/>
        <end position="69"/>
    </location>
</feature>
<reference evidence="11 12" key="1">
    <citation type="submission" date="2020-05" db="EMBL/GenBank/DDBJ databases">
        <title>Classification of alakaliphilic streptomycetes isolated from an alkaline soil next to Lonar Crater, India and a proposal for the recognition of Streptomyces alkaliterrae sp. nov.</title>
        <authorList>
            <person name="Golinska P."/>
        </authorList>
    </citation>
    <scope>NUCLEOTIDE SEQUENCE [LARGE SCALE GENOMIC DNA]</scope>
    <source>
        <strain evidence="12">OF3</strain>
        <strain evidence="11">OF8</strain>
    </source>
</reference>
<feature type="transmembrane region" description="Helical" evidence="7">
    <location>
        <begin position="129"/>
        <end position="151"/>
    </location>
</feature>
<protein>
    <submittedName>
        <fullName evidence="9">RDD family protein</fullName>
    </submittedName>
</protein>
<dbReference type="Proteomes" id="UP000517765">
    <property type="component" value="Unassembled WGS sequence"/>
</dbReference>
<comment type="subcellular location">
    <subcellularLocation>
        <location evidence="1">Cell membrane</location>
        <topology evidence="1">Multi-pass membrane protein</topology>
    </subcellularLocation>
</comment>
<dbReference type="Proteomes" id="UP000525686">
    <property type="component" value="Unassembled WGS sequence"/>
</dbReference>
<keyword evidence="4 7" id="KW-1133">Transmembrane helix</keyword>
<evidence type="ECO:0000313" key="9">
    <source>
        <dbReference type="EMBL" id="MBB1257005.1"/>
    </source>
</evidence>
<dbReference type="PANTHER" id="PTHR36115:SF4">
    <property type="entry name" value="MEMBRANE PROTEIN"/>
    <property type="match status" value="1"/>
</dbReference>
<proteinExistence type="predicted"/>
<dbReference type="EMBL" id="JABJXA010000363">
    <property type="protein sequence ID" value="MBB1262452.1"/>
    <property type="molecule type" value="Genomic_DNA"/>
</dbReference>
<evidence type="ECO:0000313" key="11">
    <source>
        <dbReference type="Proteomes" id="UP000517765"/>
    </source>
</evidence>
<sequence length="289" mass="29392">MRRSDIVNARRAARSSGGAAAPAAGFGQPQTGAPQAHPQGAPGAQPGLPAGAVPGGPQLPAQGGPAAAGRSEGTPGWAQQVRDLAQAPGAGAPPGGPGEGPTPWRPPVNDPFLQAAQNQARPAGLGRRLAARLLDSLVTGAVGAAVAFPLLPKTADHVKDKIEAAEHAGVTTQVWLLDGTTGGYLAMVIGAMLVFGLLYEALPNARWGRTLGKKLFGLRVLSLEEQEPPGYGRAVVRWLVQGGSAALLVGVVNLAWALFDKPWRQCLHDKAAGTFTAQGGDAGELRLGG</sequence>
<feature type="domain" description="RDD" evidence="8">
    <location>
        <begin position="123"/>
        <end position="273"/>
    </location>
</feature>
<evidence type="ECO:0000256" key="1">
    <source>
        <dbReference type="ARBA" id="ARBA00004651"/>
    </source>
</evidence>
<dbReference type="Pfam" id="PF06271">
    <property type="entry name" value="RDD"/>
    <property type="match status" value="1"/>
</dbReference>
<dbReference type="EMBL" id="JABJWZ010000551">
    <property type="protein sequence ID" value="MBB1257005.1"/>
    <property type="molecule type" value="Genomic_DNA"/>
</dbReference>
<dbReference type="AlphaFoldDB" id="A0A7W3ZQS2"/>
<comment type="caution">
    <text evidence="9">The sequence shown here is derived from an EMBL/GenBank/DDBJ whole genome shotgun (WGS) entry which is preliminary data.</text>
</comment>
<dbReference type="PANTHER" id="PTHR36115">
    <property type="entry name" value="PROLINE-RICH ANTIGEN HOMOLOG-RELATED"/>
    <property type="match status" value="1"/>
</dbReference>
<evidence type="ECO:0000313" key="10">
    <source>
        <dbReference type="EMBL" id="MBB1262452.1"/>
    </source>
</evidence>
<dbReference type="InterPro" id="IPR010432">
    <property type="entry name" value="RDD"/>
</dbReference>
<name>A0A7W3ZQS2_9ACTN</name>
<keyword evidence="2" id="KW-1003">Cell membrane</keyword>
<evidence type="ECO:0000313" key="12">
    <source>
        <dbReference type="Proteomes" id="UP000525686"/>
    </source>
</evidence>
<feature type="transmembrane region" description="Helical" evidence="7">
    <location>
        <begin position="184"/>
        <end position="202"/>
    </location>
</feature>
<evidence type="ECO:0000256" key="3">
    <source>
        <dbReference type="ARBA" id="ARBA00022692"/>
    </source>
</evidence>
<keyword evidence="5 7" id="KW-0472">Membrane</keyword>
<dbReference type="GO" id="GO:0005886">
    <property type="term" value="C:plasma membrane"/>
    <property type="evidence" value="ECO:0007669"/>
    <property type="project" value="UniProtKB-SubCell"/>
</dbReference>
<reference evidence="9" key="2">
    <citation type="journal article" name="Syst. Appl. Microbiol.">
        <title>Streptomyces alkaliterrae sp. nov., isolated from an alkaline soil, and emended descriptions of Streptomyces alkaliphilus, Streptomyces calidiresistens and Streptomyces durbertensis.</title>
        <authorList>
            <person name="Swiecimska M."/>
            <person name="Golinska P."/>
            <person name="Nouioui I."/>
            <person name="Wypij M."/>
            <person name="Rai M."/>
            <person name="Sangal V."/>
            <person name="Goodfellow M."/>
        </authorList>
    </citation>
    <scope>NUCLEOTIDE SEQUENCE</scope>
    <source>
        <strain evidence="9">OF3</strain>
        <strain evidence="10">OF8</strain>
    </source>
</reference>
<evidence type="ECO:0000256" key="2">
    <source>
        <dbReference type="ARBA" id="ARBA00022475"/>
    </source>
</evidence>
<gene>
    <name evidence="9" type="ORF">H3146_27275</name>
    <name evidence="10" type="ORF">H3147_27180</name>
</gene>
<evidence type="ECO:0000256" key="4">
    <source>
        <dbReference type="ARBA" id="ARBA00022989"/>
    </source>
</evidence>
<evidence type="ECO:0000256" key="6">
    <source>
        <dbReference type="SAM" id="MobiDB-lite"/>
    </source>
</evidence>
<keyword evidence="3 7" id="KW-0812">Transmembrane</keyword>
<organism evidence="9 12">
    <name type="scientific">Streptomyces alkaliterrae</name>
    <dbReference type="NCBI Taxonomy" id="2213162"/>
    <lineage>
        <taxon>Bacteria</taxon>
        <taxon>Bacillati</taxon>
        <taxon>Actinomycetota</taxon>
        <taxon>Actinomycetes</taxon>
        <taxon>Kitasatosporales</taxon>
        <taxon>Streptomycetaceae</taxon>
        <taxon>Streptomyces</taxon>
    </lineage>
</organism>
<evidence type="ECO:0000259" key="8">
    <source>
        <dbReference type="Pfam" id="PF06271"/>
    </source>
</evidence>
<accession>A0A7W3ZQS2</accession>
<feature type="region of interest" description="Disordered" evidence="6">
    <location>
        <begin position="1"/>
        <end position="111"/>
    </location>
</feature>